<dbReference type="AlphaFoldDB" id="A0A0D2A7L0"/>
<dbReference type="InterPro" id="IPR051678">
    <property type="entry name" value="AGP_Transferase"/>
</dbReference>
<sequence>MHHDDKVYEHSMALTCDWNEKLKEAIPKIIAEVSDYAGVEAEAEFLGMGSFNIVYRVKRFRGIYRFPIFGKSVVRFEKTNDECMVMQYLSRFTTIPIPRLIAAESCDVGPYLVMVRPELGEQGLKPSIATTTLAQAYRGMTKILIELSKCRFARIGAVGLDDSKQWSVTKRPITINMNQIVSCGNYPVKNLPKQSFSTANEYFTCLAETHLTHLRSQRNDAISDELDARRKYVSRCLFLRIAKNFSTQDNYGPFPLYCDDLRPSNVLVDDAMSIMGVIDWEYCYTAPLEFTYCSPLVAPSEASR</sequence>
<gene>
    <name evidence="1" type="ORF">PV06_11424</name>
</gene>
<dbReference type="HOGENOM" id="CLU_028906_3_0_1"/>
<dbReference type="Proteomes" id="UP000053342">
    <property type="component" value="Unassembled WGS sequence"/>
</dbReference>
<dbReference type="OrthoDB" id="4132742at2759"/>
<accession>A0A0D2A7L0</accession>
<keyword evidence="2" id="KW-1185">Reference proteome</keyword>
<dbReference type="PANTHER" id="PTHR21310">
    <property type="entry name" value="AMINOGLYCOSIDE PHOSPHOTRANSFERASE-RELATED-RELATED"/>
    <property type="match status" value="1"/>
</dbReference>
<evidence type="ECO:0000313" key="1">
    <source>
        <dbReference type="EMBL" id="KIW36326.1"/>
    </source>
</evidence>
<organism evidence="1 2">
    <name type="scientific">Exophiala oligosperma</name>
    <dbReference type="NCBI Taxonomy" id="215243"/>
    <lineage>
        <taxon>Eukaryota</taxon>
        <taxon>Fungi</taxon>
        <taxon>Dikarya</taxon>
        <taxon>Ascomycota</taxon>
        <taxon>Pezizomycotina</taxon>
        <taxon>Eurotiomycetes</taxon>
        <taxon>Chaetothyriomycetidae</taxon>
        <taxon>Chaetothyriales</taxon>
        <taxon>Herpotrichiellaceae</taxon>
        <taxon>Exophiala</taxon>
    </lineage>
</organism>
<dbReference type="RefSeq" id="XP_016256542.1">
    <property type="nucleotide sequence ID" value="XM_016413094.1"/>
</dbReference>
<dbReference type="EMBL" id="KN847362">
    <property type="protein sequence ID" value="KIW36326.1"/>
    <property type="molecule type" value="Genomic_DNA"/>
</dbReference>
<reference evidence="1 2" key="1">
    <citation type="submission" date="2015-01" db="EMBL/GenBank/DDBJ databases">
        <title>The Genome Sequence of Exophiala oligosperma CBS72588.</title>
        <authorList>
            <consortium name="The Broad Institute Genomics Platform"/>
            <person name="Cuomo C."/>
            <person name="de Hoog S."/>
            <person name="Gorbushina A."/>
            <person name="Stielow B."/>
            <person name="Teixiera M."/>
            <person name="Abouelleil A."/>
            <person name="Chapman S.B."/>
            <person name="Priest M."/>
            <person name="Young S.K."/>
            <person name="Wortman J."/>
            <person name="Nusbaum C."/>
            <person name="Birren B."/>
        </authorList>
    </citation>
    <scope>NUCLEOTIDE SEQUENCE [LARGE SCALE GENOMIC DNA]</scope>
    <source>
        <strain evidence="1 2">CBS 72588</strain>
    </source>
</reference>
<dbReference type="GeneID" id="27363498"/>
<dbReference type="VEuPathDB" id="FungiDB:PV06_11424"/>
<dbReference type="InterPro" id="IPR011009">
    <property type="entry name" value="Kinase-like_dom_sf"/>
</dbReference>
<name>A0A0D2A7L0_9EURO</name>
<proteinExistence type="predicted"/>
<protein>
    <submittedName>
        <fullName evidence="1">Uncharacterized protein</fullName>
    </submittedName>
</protein>
<dbReference type="PANTHER" id="PTHR21310:SF37">
    <property type="entry name" value="AMINOGLYCOSIDE PHOSPHOTRANSFERASE DOMAIN-CONTAINING PROTEIN"/>
    <property type="match status" value="1"/>
</dbReference>
<dbReference type="STRING" id="215243.A0A0D2A7L0"/>
<dbReference type="SUPFAM" id="SSF56112">
    <property type="entry name" value="Protein kinase-like (PK-like)"/>
    <property type="match status" value="1"/>
</dbReference>
<evidence type="ECO:0000313" key="2">
    <source>
        <dbReference type="Proteomes" id="UP000053342"/>
    </source>
</evidence>